<evidence type="ECO:0008006" key="8">
    <source>
        <dbReference type="Google" id="ProtNLM"/>
    </source>
</evidence>
<keyword evidence="2 5" id="KW-0812">Transmembrane</keyword>
<evidence type="ECO:0000256" key="2">
    <source>
        <dbReference type="ARBA" id="ARBA00022692"/>
    </source>
</evidence>
<dbReference type="EMBL" id="GL832964">
    <property type="protein sequence ID" value="EGD72630.1"/>
    <property type="molecule type" value="Genomic_DNA"/>
</dbReference>
<dbReference type="InterPro" id="IPR001129">
    <property type="entry name" value="Membr-assoc_MAPEG"/>
</dbReference>
<dbReference type="GO" id="GO:0016020">
    <property type="term" value="C:membrane"/>
    <property type="evidence" value="ECO:0007669"/>
    <property type="project" value="UniProtKB-SubCell"/>
</dbReference>
<dbReference type="OrthoDB" id="59983at2759"/>
<organism evidence="7">
    <name type="scientific">Salpingoeca rosetta (strain ATCC 50818 / BSB-021)</name>
    <dbReference type="NCBI Taxonomy" id="946362"/>
    <lineage>
        <taxon>Eukaryota</taxon>
        <taxon>Choanoflagellata</taxon>
        <taxon>Craspedida</taxon>
        <taxon>Salpingoecidae</taxon>
        <taxon>Salpingoeca</taxon>
    </lineage>
</organism>
<dbReference type="OMA" id="YPILAHA"/>
<sequence>MLVDEFALRHGVYATLMYFVLYFALLLNQSFTGRRLAIKYRKLKKPFSKYYNVTDRELLRADRAVGNTLEQMPVFLTLYWLAIFASSIKNTGTGTPSSVALSGYVYVLGRLLYLPLWLISGSSPRGLHPMVLISTVPCYLVQIFCALALFNAVQQ</sequence>
<feature type="transmembrane region" description="Helical" evidence="5">
    <location>
        <begin position="131"/>
        <end position="153"/>
    </location>
</feature>
<evidence type="ECO:0000256" key="5">
    <source>
        <dbReference type="SAM" id="Phobius"/>
    </source>
</evidence>
<evidence type="ECO:0000313" key="7">
    <source>
        <dbReference type="Proteomes" id="UP000007799"/>
    </source>
</evidence>
<dbReference type="SUPFAM" id="SSF161084">
    <property type="entry name" value="MAPEG domain-like"/>
    <property type="match status" value="1"/>
</dbReference>
<evidence type="ECO:0000256" key="3">
    <source>
        <dbReference type="ARBA" id="ARBA00022989"/>
    </source>
</evidence>
<evidence type="ECO:0000313" key="6">
    <source>
        <dbReference type="EMBL" id="EGD72630.1"/>
    </source>
</evidence>
<dbReference type="AlphaFoldDB" id="F2U8C2"/>
<reference evidence="6" key="1">
    <citation type="submission" date="2009-08" db="EMBL/GenBank/DDBJ databases">
        <title>Annotation of Salpingoeca rosetta.</title>
        <authorList>
            <consortium name="The Broad Institute Genome Sequencing Platform"/>
            <person name="Russ C."/>
            <person name="Cuomo C."/>
            <person name="Burger G."/>
            <person name="Gray M.W."/>
            <person name="Holland P.W.H."/>
            <person name="King N."/>
            <person name="Lang F.B.F."/>
            <person name="Roger A.J."/>
            <person name="Ruiz-Trillo I."/>
            <person name="Young S.K."/>
            <person name="Zeng Q."/>
            <person name="Gargeya S."/>
            <person name="Alvarado L."/>
            <person name="Berlin A."/>
            <person name="Chapman S.B."/>
            <person name="Chen Z."/>
            <person name="Freedman E."/>
            <person name="Gellesch M."/>
            <person name="Goldberg J."/>
            <person name="Griggs A."/>
            <person name="Gujja S."/>
            <person name="Heilman E."/>
            <person name="Heiman D."/>
            <person name="Howarth C."/>
            <person name="Mehta T."/>
            <person name="Neiman D."/>
            <person name="Pearson M."/>
            <person name="Roberts A."/>
            <person name="Saif S."/>
            <person name="Shea T."/>
            <person name="Shenoy N."/>
            <person name="Sisk P."/>
            <person name="Stolte C."/>
            <person name="Sykes S."/>
            <person name="White J."/>
            <person name="Yandava C."/>
            <person name="Haas B."/>
            <person name="Nusbaum C."/>
            <person name="Birren B."/>
        </authorList>
    </citation>
    <scope>NUCLEOTIDE SEQUENCE [LARGE SCALE GENOMIC DNA]</scope>
    <source>
        <strain evidence="6">ATCC 50818</strain>
    </source>
</reference>
<feature type="transmembrane region" description="Helical" evidence="5">
    <location>
        <begin position="12"/>
        <end position="31"/>
    </location>
</feature>
<dbReference type="eggNOG" id="ENOG502SGDD">
    <property type="taxonomic scope" value="Eukaryota"/>
</dbReference>
<protein>
    <recommendedName>
        <fullName evidence="8">MAPEG family protein</fullName>
    </recommendedName>
</protein>
<dbReference type="Gene3D" id="1.20.120.550">
    <property type="entry name" value="Membrane associated eicosanoid/glutathione metabolism-like domain"/>
    <property type="match status" value="1"/>
</dbReference>
<keyword evidence="3 5" id="KW-1133">Transmembrane helix</keyword>
<feature type="transmembrane region" description="Helical" evidence="5">
    <location>
        <begin position="100"/>
        <end position="119"/>
    </location>
</feature>
<dbReference type="GeneID" id="16075036"/>
<comment type="subcellular location">
    <subcellularLocation>
        <location evidence="1">Membrane</location>
    </subcellularLocation>
</comment>
<proteinExistence type="predicted"/>
<evidence type="ECO:0000256" key="4">
    <source>
        <dbReference type="ARBA" id="ARBA00023136"/>
    </source>
</evidence>
<dbReference type="InterPro" id="IPR023352">
    <property type="entry name" value="MAPEG-like_dom_sf"/>
</dbReference>
<dbReference type="RefSeq" id="XP_004994453.1">
    <property type="nucleotide sequence ID" value="XM_004994396.1"/>
</dbReference>
<dbReference type="KEGG" id="sre:PTSG_04365"/>
<keyword evidence="4 5" id="KW-0472">Membrane</keyword>
<gene>
    <name evidence="6" type="ORF">PTSG_04365</name>
</gene>
<keyword evidence="7" id="KW-1185">Reference proteome</keyword>
<evidence type="ECO:0000256" key="1">
    <source>
        <dbReference type="ARBA" id="ARBA00004370"/>
    </source>
</evidence>
<dbReference type="Proteomes" id="UP000007799">
    <property type="component" value="Unassembled WGS sequence"/>
</dbReference>
<dbReference type="Pfam" id="PF01124">
    <property type="entry name" value="MAPEG"/>
    <property type="match status" value="1"/>
</dbReference>
<name>F2U8C2_SALR5</name>
<dbReference type="InParanoid" id="F2U8C2"/>
<accession>F2U8C2</accession>